<dbReference type="SUPFAM" id="SSF81383">
    <property type="entry name" value="F-box domain"/>
    <property type="match status" value="1"/>
</dbReference>
<dbReference type="NCBIfam" id="TIGR01640">
    <property type="entry name" value="F_box_assoc_1"/>
    <property type="match status" value="1"/>
</dbReference>
<feature type="region of interest" description="Disordered" evidence="1">
    <location>
        <begin position="1"/>
        <end position="35"/>
    </location>
</feature>
<dbReference type="PANTHER" id="PTHR31111:SF136">
    <property type="entry name" value="F-BOX ASSOCIATED DOMAIN-CONTAINING PROTEIN"/>
    <property type="match status" value="1"/>
</dbReference>
<feature type="domain" description="F-box" evidence="2">
    <location>
        <begin position="39"/>
        <end position="73"/>
    </location>
</feature>
<dbReference type="Pfam" id="PF00646">
    <property type="entry name" value="F-box"/>
    <property type="match status" value="1"/>
</dbReference>
<dbReference type="InterPro" id="IPR036047">
    <property type="entry name" value="F-box-like_dom_sf"/>
</dbReference>
<dbReference type="InterPro" id="IPR017451">
    <property type="entry name" value="F-box-assoc_interact_dom"/>
</dbReference>
<dbReference type="InterPro" id="IPR001810">
    <property type="entry name" value="F-box_dom"/>
</dbReference>
<evidence type="ECO:0000313" key="4">
    <source>
        <dbReference type="EMBL" id="KAK1266726.1"/>
    </source>
</evidence>
<evidence type="ECO:0008006" key="6">
    <source>
        <dbReference type="Google" id="ProtNLM"/>
    </source>
</evidence>
<dbReference type="PANTHER" id="PTHR31111">
    <property type="entry name" value="BNAA05G37150D PROTEIN-RELATED"/>
    <property type="match status" value="1"/>
</dbReference>
<proteinExistence type="predicted"/>
<protein>
    <recommendedName>
        <fullName evidence="6">F-box domain-containing protein</fullName>
    </recommendedName>
</protein>
<dbReference type="EMBL" id="JAUJYN010000007">
    <property type="protein sequence ID" value="KAK1266726.1"/>
    <property type="molecule type" value="Genomic_DNA"/>
</dbReference>
<gene>
    <name evidence="4" type="ORF">QJS04_geneDACA000353</name>
</gene>
<organism evidence="4 5">
    <name type="scientific">Acorus gramineus</name>
    <name type="common">Dwarf sweet flag</name>
    <dbReference type="NCBI Taxonomy" id="55184"/>
    <lineage>
        <taxon>Eukaryota</taxon>
        <taxon>Viridiplantae</taxon>
        <taxon>Streptophyta</taxon>
        <taxon>Embryophyta</taxon>
        <taxon>Tracheophyta</taxon>
        <taxon>Spermatophyta</taxon>
        <taxon>Magnoliopsida</taxon>
        <taxon>Liliopsida</taxon>
        <taxon>Acoraceae</taxon>
        <taxon>Acorus</taxon>
    </lineage>
</organism>
<evidence type="ECO:0000259" key="3">
    <source>
        <dbReference type="Pfam" id="PF08268"/>
    </source>
</evidence>
<name>A0AAV9ARC8_ACOGR</name>
<dbReference type="AlphaFoldDB" id="A0AAV9ARC8"/>
<dbReference type="Gene3D" id="1.20.1280.50">
    <property type="match status" value="1"/>
</dbReference>
<keyword evidence="5" id="KW-1185">Reference proteome</keyword>
<comment type="caution">
    <text evidence="4">The sequence shown here is derived from an EMBL/GenBank/DDBJ whole genome shotgun (WGS) entry which is preliminary data.</text>
</comment>
<feature type="domain" description="F-box associated beta-propeller type 3" evidence="3">
    <location>
        <begin position="123"/>
        <end position="314"/>
    </location>
</feature>
<dbReference type="Proteomes" id="UP001179952">
    <property type="component" value="Unassembled WGS sequence"/>
</dbReference>
<sequence length="440" mass="50859">MEEMKRKGDETALSFKLSKCSSEGEKRRSGKNHIPEPDDDVIMEIFHRVPVENMYSLRGVCKKWLDLIDHPLFVNSNLARSEPCLLLQLCDDYKTRLRKTYFVEAPRSGDTVVVQSIDINPEFRIRGSCNGLVLLGRDLEYFVINPSTKRSIRLPPFPKNCGVYCICDVSLGFDPQARQYKAMLNFDDQGQHHFAITTVGLSESWRVISGGDQVYCPIHMQYSVWVNGAWHWLTHSGKHVVSLDASKEMFFYVRLPCHLMKIVFLLRLVVYEDHLAVFECVPQVPLHPRQLDIWVLQDLYKCEWTKKHSFNMNSLEDQFIVQEKSMKKDQVRVTLLHVEENHKLDYLKGDTHVGGNPIAFLKNGKVALLKGYQVRYTQCGRSRAAYAREKRESLLAYNVERGEKCIVEGQELLPKSMYPIHVFAHRKSLVTWNPTHPMAA</sequence>
<evidence type="ECO:0000313" key="5">
    <source>
        <dbReference type="Proteomes" id="UP001179952"/>
    </source>
</evidence>
<dbReference type="InterPro" id="IPR013187">
    <property type="entry name" value="F-box-assoc_dom_typ3"/>
</dbReference>
<feature type="compositionally biased region" description="Basic and acidic residues" evidence="1">
    <location>
        <begin position="1"/>
        <end position="10"/>
    </location>
</feature>
<accession>A0AAV9ARC8</accession>
<dbReference type="Pfam" id="PF08268">
    <property type="entry name" value="FBA_3"/>
    <property type="match status" value="1"/>
</dbReference>
<reference evidence="4" key="2">
    <citation type="submission" date="2023-06" db="EMBL/GenBank/DDBJ databases">
        <authorList>
            <person name="Ma L."/>
            <person name="Liu K.-W."/>
            <person name="Li Z."/>
            <person name="Hsiao Y.-Y."/>
            <person name="Qi Y."/>
            <person name="Fu T."/>
            <person name="Tang G."/>
            <person name="Zhang D."/>
            <person name="Sun W.-H."/>
            <person name="Liu D.-K."/>
            <person name="Li Y."/>
            <person name="Chen G.-Z."/>
            <person name="Liu X.-D."/>
            <person name="Liao X.-Y."/>
            <person name="Jiang Y.-T."/>
            <person name="Yu X."/>
            <person name="Hao Y."/>
            <person name="Huang J."/>
            <person name="Zhao X.-W."/>
            <person name="Ke S."/>
            <person name="Chen Y.-Y."/>
            <person name="Wu W.-L."/>
            <person name="Hsu J.-L."/>
            <person name="Lin Y.-F."/>
            <person name="Huang M.-D."/>
            <person name="Li C.-Y."/>
            <person name="Huang L."/>
            <person name="Wang Z.-W."/>
            <person name="Zhao X."/>
            <person name="Zhong W.-Y."/>
            <person name="Peng D.-H."/>
            <person name="Ahmad S."/>
            <person name="Lan S."/>
            <person name="Zhang J.-S."/>
            <person name="Tsai W.-C."/>
            <person name="Van De Peer Y."/>
            <person name="Liu Z.-J."/>
        </authorList>
    </citation>
    <scope>NUCLEOTIDE SEQUENCE</scope>
    <source>
        <strain evidence="4">SCP</strain>
        <tissue evidence="4">Leaves</tissue>
    </source>
</reference>
<reference evidence="4" key="1">
    <citation type="journal article" date="2023" name="Nat. Commun.">
        <title>Diploid and tetraploid genomes of Acorus and the evolution of monocots.</title>
        <authorList>
            <person name="Ma L."/>
            <person name="Liu K.W."/>
            <person name="Li Z."/>
            <person name="Hsiao Y.Y."/>
            <person name="Qi Y."/>
            <person name="Fu T."/>
            <person name="Tang G.D."/>
            <person name="Zhang D."/>
            <person name="Sun W.H."/>
            <person name="Liu D.K."/>
            <person name="Li Y."/>
            <person name="Chen G.Z."/>
            <person name="Liu X.D."/>
            <person name="Liao X.Y."/>
            <person name="Jiang Y.T."/>
            <person name="Yu X."/>
            <person name="Hao Y."/>
            <person name="Huang J."/>
            <person name="Zhao X.W."/>
            <person name="Ke S."/>
            <person name="Chen Y.Y."/>
            <person name="Wu W.L."/>
            <person name="Hsu J.L."/>
            <person name="Lin Y.F."/>
            <person name="Huang M.D."/>
            <person name="Li C.Y."/>
            <person name="Huang L."/>
            <person name="Wang Z.W."/>
            <person name="Zhao X."/>
            <person name="Zhong W.Y."/>
            <person name="Peng D.H."/>
            <person name="Ahmad S."/>
            <person name="Lan S."/>
            <person name="Zhang J.S."/>
            <person name="Tsai W.C."/>
            <person name="Van de Peer Y."/>
            <person name="Liu Z.J."/>
        </authorList>
    </citation>
    <scope>NUCLEOTIDE SEQUENCE</scope>
    <source>
        <strain evidence="4">SCP</strain>
    </source>
</reference>
<evidence type="ECO:0000259" key="2">
    <source>
        <dbReference type="Pfam" id="PF00646"/>
    </source>
</evidence>
<evidence type="ECO:0000256" key="1">
    <source>
        <dbReference type="SAM" id="MobiDB-lite"/>
    </source>
</evidence>